<dbReference type="InterPro" id="IPR013783">
    <property type="entry name" value="Ig-like_fold"/>
</dbReference>
<evidence type="ECO:0000256" key="2">
    <source>
        <dbReference type="ARBA" id="ARBA00007399"/>
    </source>
</evidence>
<keyword evidence="6" id="KW-0472">Membrane</keyword>
<keyword evidence="10" id="KW-1185">Reference proteome</keyword>
<dbReference type="Proteomes" id="UP000288794">
    <property type="component" value="Unassembled WGS sequence"/>
</dbReference>
<evidence type="ECO:0000256" key="1">
    <source>
        <dbReference type="ARBA" id="ARBA00004418"/>
    </source>
</evidence>
<evidence type="ECO:0000313" key="10">
    <source>
        <dbReference type="Proteomes" id="UP000288794"/>
    </source>
</evidence>
<dbReference type="PANTHER" id="PTHR30251">
    <property type="entry name" value="PILUS ASSEMBLY CHAPERONE"/>
    <property type="match status" value="1"/>
</dbReference>
<name>A0A443IHB7_9GAMM</name>
<keyword evidence="4" id="KW-0574">Periplasm</keyword>
<feature type="transmembrane region" description="Helical" evidence="6">
    <location>
        <begin position="12"/>
        <end position="36"/>
    </location>
</feature>
<dbReference type="GO" id="GO:0030288">
    <property type="term" value="C:outer membrane-bounded periplasmic space"/>
    <property type="evidence" value="ECO:0007669"/>
    <property type="project" value="InterPro"/>
</dbReference>
<sequence length="251" mass="27442">MGKEMNVFKIKLYGLYCILSQVNKSIIGIFIVFLLFSLSSWAGEGGISLGSTRVIYPAESKGESLSVLNSSTAKRYLIQSWVENESGNKTTDIIVTPPLYNSAPGSQNQLKIIATRPVGRPDREQLYYLNVKSIPAIDRKEMEGKNALLVTVNTKIKLFVRPKGLSLSFGEAAKKLQFYAEKNHLIAENPTPYYLTLTNIRAGGKPVTNLMIAPFSRMAIAPEAAAGVTYSVINDFGGQSEDITATVKQGP</sequence>
<feature type="domain" description="Pili assembly chaperone C-terminal" evidence="8">
    <location>
        <begin position="188"/>
        <end position="240"/>
    </location>
</feature>
<gene>
    <name evidence="9" type="ORF">ED28_00130</name>
</gene>
<dbReference type="PANTHER" id="PTHR30251:SF0">
    <property type="entry name" value="FIMBRIAL CHAPERONE PROTEIN ELFD-RELATED"/>
    <property type="match status" value="1"/>
</dbReference>
<accession>A0A443IHB7</accession>
<dbReference type="InterPro" id="IPR050643">
    <property type="entry name" value="Periplasmic_pilus_chap"/>
</dbReference>
<evidence type="ECO:0000256" key="6">
    <source>
        <dbReference type="SAM" id="Phobius"/>
    </source>
</evidence>
<dbReference type="GO" id="GO:0071555">
    <property type="term" value="P:cell wall organization"/>
    <property type="evidence" value="ECO:0007669"/>
    <property type="project" value="InterPro"/>
</dbReference>
<evidence type="ECO:0000256" key="3">
    <source>
        <dbReference type="ARBA" id="ARBA00022729"/>
    </source>
</evidence>
<proteinExistence type="inferred from homology"/>
<dbReference type="Gene3D" id="2.60.40.10">
    <property type="entry name" value="Immunoglobulins"/>
    <property type="match status" value="2"/>
</dbReference>
<keyword evidence="6" id="KW-1133">Transmembrane helix</keyword>
<comment type="similarity">
    <text evidence="2">Belongs to the periplasmic pilus chaperone family.</text>
</comment>
<reference evidence="9 10" key="1">
    <citation type="submission" date="2014-04" db="EMBL/GenBank/DDBJ databases">
        <title>Draft genome sequence of Pantoea beijingensis strain LMG 27579, an emerging pathogen to Pleurotus eryngii with potential industrial application.</title>
        <authorList>
            <person name="Xu F."/>
            <person name="Liu Y."/>
            <person name="Wang S."/>
            <person name="Yin Y."/>
            <person name="Ma Y."/>
            <person name="Zhao S."/>
            <person name="Rong C."/>
        </authorList>
    </citation>
    <scope>NUCLEOTIDE SEQUENCE [LARGE SCALE GENOMIC DNA]</scope>
    <source>
        <strain evidence="9 10">LMG 27579</strain>
    </source>
</reference>
<comment type="subcellular location">
    <subcellularLocation>
        <location evidence="1">Periplasm</location>
    </subcellularLocation>
</comment>
<dbReference type="InterPro" id="IPR036316">
    <property type="entry name" value="Pili_assmbl_chap_C_dom_sf"/>
</dbReference>
<dbReference type="InterPro" id="IPR001829">
    <property type="entry name" value="Pili_assmbl_chaperone_bac"/>
</dbReference>
<dbReference type="InterPro" id="IPR008962">
    <property type="entry name" value="PapD-like_sf"/>
</dbReference>
<organism evidence="9 10">
    <name type="scientific">[Pantoea] beijingensis</name>
    <dbReference type="NCBI Taxonomy" id="1324864"/>
    <lineage>
        <taxon>Bacteria</taxon>
        <taxon>Pseudomonadati</taxon>
        <taxon>Pseudomonadota</taxon>
        <taxon>Gammaproteobacteria</taxon>
        <taxon>Enterobacterales</taxon>
        <taxon>Erwiniaceae</taxon>
        <taxon>Erwinia</taxon>
    </lineage>
</organism>
<evidence type="ECO:0000256" key="5">
    <source>
        <dbReference type="ARBA" id="ARBA00023186"/>
    </source>
</evidence>
<protein>
    <recommendedName>
        <fullName evidence="11">Fimbrial chaperone protein</fullName>
    </recommendedName>
</protein>
<evidence type="ECO:0000256" key="4">
    <source>
        <dbReference type="ARBA" id="ARBA00022764"/>
    </source>
</evidence>
<dbReference type="EMBL" id="JMEE01000001">
    <property type="protein sequence ID" value="RWR03429.1"/>
    <property type="molecule type" value="Genomic_DNA"/>
</dbReference>
<comment type="caution">
    <text evidence="9">The sequence shown here is derived from an EMBL/GenBank/DDBJ whole genome shotgun (WGS) entry which is preliminary data.</text>
</comment>
<evidence type="ECO:0000259" key="7">
    <source>
        <dbReference type="Pfam" id="PF00345"/>
    </source>
</evidence>
<evidence type="ECO:0000259" key="8">
    <source>
        <dbReference type="Pfam" id="PF02753"/>
    </source>
</evidence>
<dbReference type="AlphaFoldDB" id="A0A443IHB7"/>
<dbReference type="InterPro" id="IPR016148">
    <property type="entry name" value="Pili_assmbl_chaperone_C"/>
</dbReference>
<evidence type="ECO:0008006" key="11">
    <source>
        <dbReference type="Google" id="ProtNLM"/>
    </source>
</evidence>
<keyword evidence="6" id="KW-0812">Transmembrane</keyword>
<keyword evidence="3" id="KW-0732">Signal</keyword>
<dbReference type="PRINTS" id="PR00969">
    <property type="entry name" value="CHAPERONPILI"/>
</dbReference>
<dbReference type="SUPFAM" id="SSF49584">
    <property type="entry name" value="Periplasmic chaperone C-domain"/>
    <property type="match status" value="1"/>
</dbReference>
<keyword evidence="5" id="KW-0143">Chaperone</keyword>
<dbReference type="RefSeq" id="WP_128174131.1">
    <property type="nucleotide sequence ID" value="NZ_CP071409.1"/>
</dbReference>
<evidence type="ECO:0000313" key="9">
    <source>
        <dbReference type="EMBL" id="RWR03429.1"/>
    </source>
</evidence>
<dbReference type="InterPro" id="IPR016147">
    <property type="entry name" value="Pili_assmbl_chaperone_N"/>
</dbReference>
<feature type="domain" description="Pili assembly chaperone N-terminal" evidence="7">
    <location>
        <begin position="46"/>
        <end position="165"/>
    </location>
</feature>
<dbReference type="Pfam" id="PF00345">
    <property type="entry name" value="PapD_N"/>
    <property type="match status" value="1"/>
</dbReference>
<dbReference type="SUPFAM" id="SSF49354">
    <property type="entry name" value="PapD-like"/>
    <property type="match status" value="1"/>
</dbReference>
<dbReference type="Pfam" id="PF02753">
    <property type="entry name" value="PapD_C"/>
    <property type="match status" value="1"/>
</dbReference>